<feature type="compositionally biased region" description="Low complexity" evidence="2">
    <location>
        <begin position="149"/>
        <end position="163"/>
    </location>
</feature>
<feature type="compositionally biased region" description="Polar residues" evidence="2">
    <location>
        <begin position="314"/>
        <end position="331"/>
    </location>
</feature>
<feature type="non-terminal residue" evidence="3">
    <location>
        <position position="507"/>
    </location>
</feature>
<feature type="compositionally biased region" description="Polar residues" evidence="2">
    <location>
        <begin position="26"/>
        <end position="41"/>
    </location>
</feature>
<dbReference type="Proteomes" id="UP001139887">
    <property type="component" value="Unassembled WGS sequence"/>
</dbReference>
<feature type="coiled-coil region" evidence="1">
    <location>
        <begin position="349"/>
        <end position="383"/>
    </location>
</feature>
<name>A0A9W8M0M1_9FUNG</name>
<accession>A0A9W8M0M1</accession>
<evidence type="ECO:0000313" key="4">
    <source>
        <dbReference type="Proteomes" id="UP001139887"/>
    </source>
</evidence>
<organism evidence="3 4">
    <name type="scientific">Coemansia brasiliensis</name>
    <dbReference type="NCBI Taxonomy" id="2650707"/>
    <lineage>
        <taxon>Eukaryota</taxon>
        <taxon>Fungi</taxon>
        <taxon>Fungi incertae sedis</taxon>
        <taxon>Zoopagomycota</taxon>
        <taxon>Kickxellomycotina</taxon>
        <taxon>Kickxellomycetes</taxon>
        <taxon>Kickxellales</taxon>
        <taxon>Kickxellaceae</taxon>
        <taxon>Coemansia</taxon>
    </lineage>
</organism>
<feature type="compositionally biased region" description="Polar residues" evidence="2">
    <location>
        <begin position="424"/>
        <end position="439"/>
    </location>
</feature>
<keyword evidence="4" id="KW-1185">Reference proteome</keyword>
<comment type="caution">
    <text evidence="3">The sequence shown here is derived from an EMBL/GenBank/DDBJ whole genome shotgun (WGS) entry which is preliminary data.</text>
</comment>
<feature type="region of interest" description="Disordered" evidence="2">
    <location>
        <begin position="1"/>
        <end position="41"/>
    </location>
</feature>
<dbReference type="AlphaFoldDB" id="A0A9W8M0M1"/>
<feature type="compositionally biased region" description="Basic and acidic residues" evidence="2">
    <location>
        <begin position="480"/>
        <end position="498"/>
    </location>
</feature>
<feature type="compositionally biased region" description="Polar residues" evidence="2">
    <location>
        <begin position="239"/>
        <end position="250"/>
    </location>
</feature>
<evidence type="ECO:0000256" key="2">
    <source>
        <dbReference type="SAM" id="MobiDB-lite"/>
    </source>
</evidence>
<feature type="region of interest" description="Disordered" evidence="2">
    <location>
        <begin position="92"/>
        <end position="174"/>
    </location>
</feature>
<feature type="region of interest" description="Disordered" evidence="2">
    <location>
        <begin position="214"/>
        <end position="339"/>
    </location>
</feature>
<sequence>MERAPSRAKATNILRPASRAQDVVTARTSAASPTGQGAVGVQQQSMRVLPNGARLILPSPGPQPGFASMQPPSTGVLRRAPSAAQFHALPPQQMGYATPDHQQPPLSAGGSRQRVSSYYEGMPMGDFSAMPRSISRSGSRADLGPMAVSQQQQQSQPQRSSSRAGGGGMWPGQMGMNNLFGGGFGTMGVSAAPMGIDTHGPMSPVTPQYYAVPQTPGAMGGTGSRPGSSLQHTHPARPATSTGFRSSAAESDNPKLINVARGGARVIGPMRTKNTPADVPSFLNPIPQSPSSALGSTLPGAPDVDVSRDHVRSALSNNSLESGRSRSNSALRPTEESMEAAEARVSRKIQDLEISNKSLLAVNAQLESRVKSQREQIAELKKQLQLKTPYLPDISADSEVSDEDAKSALEYRSTIAAGKVISATELNENDSQLTVSSEAENQDTQEEAASTSLAPPERTGNADTPVDTAESEDQGSTVSKSEEVEPRNHDTDDTKIQEARELVARLM</sequence>
<evidence type="ECO:0000313" key="3">
    <source>
        <dbReference type="EMBL" id="KAJ2849670.1"/>
    </source>
</evidence>
<evidence type="ECO:0000256" key="1">
    <source>
        <dbReference type="SAM" id="Coils"/>
    </source>
</evidence>
<proteinExistence type="predicted"/>
<gene>
    <name evidence="3" type="ORF">IWW36_002474</name>
</gene>
<reference evidence="3" key="1">
    <citation type="submission" date="2022-07" db="EMBL/GenBank/DDBJ databases">
        <title>Phylogenomic reconstructions and comparative analyses of Kickxellomycotina fungi.</title>
        <authorList>
            <person name="Reynolds N.K."/>
            <person name="Stajich J.E."/>
            <person name="Barry K."/>
            <person name="Grigoriev I.V."/>
            <person name="Crous P."/>
            <person name="Smith M.E."/>
        </authorList>
    </citation>
    <scope>NUCLEOTIDE SEQUENCE</scope>
    <source>
        <strain evidence="3">NRRL 1566</strain>
    </source>
</reference>
<keyword evidence="1" id="KW-0175">Coiled coil</keyword>
<dbReference type="EMBL" id="JANBUW010000065">
    <property type="protein sequence ID" value="KAJ2849670.1"/>
    <property type="molecule type" value="Genomic_DNA"/>
</dbReference>
<dbReference type="OrthoDB" id="2555519at2759"/>
<feature type="region of interest" description="Disordered" evidence="2">
    <location>
        <begin position="424"/>
        <end position="498"/>
    </location>
</feature>
<protein>
    <submittedName>
        <fullName evidence="3">Uncharacterized protein</fullName>
    </submittedName>
</protein>